<dbReference type="InterPro" id="IPR036236">
    <property type="entry name" value="Znf_C2H2_sf"/>
</dbReference>
<keyword evidence="8" id="KW-0804">Transcription</keyword>
<evidence type="ECO:0000313" key="14">
    <source>
        <dbReference type="Proteomes" id="UP000663880"/>
    </source>
</evidence>
<dbReference type="GO" id="GO:0005634">
    <property type="term" value="C:nucleus"/>
    <property type="evidence" value="ECO:0007669"/>
    <property type="project" value="UniProtKB-SubCell"/>
</dbReference>
<dbReference type="GO" id="GO:0000978">
    <property type="term" value="F:RNA polymerase II cis-regulatory region sequence-specific DNA binding"/>
    <property type="evidence" value="ECO:0007669"/>
    <property type="project" value="TreeGrafter"/>
</dbReference>
<keyword evidence="6" id="KW-0805">Transcription regulation</keyword>
<gene>
    <name evidence="13" type="ORF">PMACD_LOCUS4413</name>
</gene>
<reference evidence="13" key="1">
    <citation type="submission" date="2021-02" db="EMBL/GenBank/DDBJ databases">
        <authorList>
            <person name="Steward A R."/>
        </authorList>
    </citation>
    <scope>NUCLEOTIDE SEQUENCE</scope>
</reference>
<comment type="caution">
    <text evidence="13">The sequence shown here is derived from an EMBL/GenBank/DDBJ whole genome shotgun (WGS) entry which is preliminary data.</text>
</comment>
<feature type="domain" description="C2H2-type" evidence="12">
    <location>
        <begin position="160"/>
        <end position="187"/>
    </location>
</feature>
<dbReference type="AlphaFoldDB" id="A0A821Q600"/>
<dbReference type="OrthoDB" id="6077919at2759"/>
<keyword evidence="14" id="KW-1185">Reference proteome</keyword>
<evidence type="ECO:0000256" key="7">
    <source>
        <dbReference type="ARBA" id="ARBA00023125"/>
    </source>
</evidence>
<keyword evidence="3" id="KW-0677">Repeat</keyword>
<evidence type="ECO:0000259" key="12">
    <source>
        <dbReference type="PROSITE" id="PS50157"/>
    </source>
</evidence>
<dbReference type="InterPro" id="IPR050589">
    <property type="entry name" value="Ikaros_C2H2-ZF"/>
</dbReference>
<keyword evidence="2" id="KW-0479">Metal-binding</keyword>
<dbReference type="Pfam" id="PF00096">
    <property type="entry name" value="zf-C2H2"/>
    <property type="match status" value="6"/>
</dbReference>
<feature type="domain" description="C2H2-type" evidence="12">
    <location>
        <begin position="132"/>
        <end position="159"/>
    </location>
</feature>
<dbReference type="PANTHER" id="PTHR24404">
    <property type="entry name" value="ZINC FINGER PROTEIN"/>
    <property type="match status" value="1"/>
</dbReference>
<sequence length="444" mass="50808">MNSNVCINCNNKKTINRTDNRLVTESCGHVKCMDCLLQEKSGCVACSESKISQVNGSKLEATELIDASIGNPEEKKAECNDLNRITPETSHIKLETDMSGIKYYVCTICNKKLQTRKHTIYHAYCNGQKKPYQCMECNQGFVSQSHYKYHMRVHRNEKIYPCDVCSSSFVQMSKLKRHKLKHSNERTFSCPQCGKSFNNATALRKHSLTHSEEKPFACETCGKKFRDKSNYRKHSLRHRDASAAQDGPRGAGRSHQCPRCPRAFHSRKDMRRHLAVHTDSKPFRCKLCERQFRRKDNLERHIRNTHPEVYAPSSAVLCERRAPDASVEPVASEEPEASEEPAADARSILEANNARRSVIVEKRRTAAEAPKPVQEDEYVHKIRKAVVPLPPIDQEKFQSVRRGIPPADPAPPIRNVEIYQKILYGRALHSPKALWRRKMEENTV</sequence>
<keyword evidence="9" id="KW-0539">Nucleus</keyword>
<evidence type="ECO:0000256" key="8">
    <source>
        <dbReference type="ARBA" id="ARBA00023163"/>
    </source>
</evidence>
<feature type="region of interest" description="Disordered" evidence="11">
    <location>
        <begin position="232"/>
        <end position="259"/>
    </location>
</feature>
<dbReference type="SUPFAM" id="SSF57667">
    <property type="entry name" value="beta-beta-alpha zinc fingers"/>
    <property type="match status" value="4"/>
</dbReference>
<evidence type="ECO:0000256" key="5">
    <source>
        <dbReference type="ARBA" id="ARBA00022833"/>
    </source>
</evidence>
<proteinExistence type="predicted"/>
<name>A0A821Q600_9NEOP</name>
<accession>A0A821Q600</accession>
<dbReference type="GO" id="GO:0006357">
    <property type="term" value="P:regulation of transcription by RNA polymerase II"/>
    <property type="evidence" value="ECO:0007669"/>
    <property type="project" value="TreeGrafter"/>
</dbReference>
<feature type="domain" description="C2H2-type" evidence="12">
    <location>
        <begin position="283"/>
        <end position="306"/>
    </location>
</feature>
<evidence type="ECO:0000256" key="1">
    <source>
        <dbReference type="ARBA" id="ARBA00004123"/>
    </source>
</evidence>
<keyword evidence="5" id="KW-0862">Zinc</keyword>
<dbReference type="Gene3D" id="3.30.160.60">
    <property type="entry name" value="Classic Zinc Finger"/>
    <property type="match status" value="6"/>
</dbReference>
<dbReference type="FunFam" id="3.30.160.60:FF:000100">
    <property type="entry name" value="Zinc finger 45-like"/>
    <property type="match status" value="1"/>
</dbReference>
<feature type="domain" description="C2H2-type" evidence="12">
    <location>
        <begin position="188"/>
        <end position="215"/>
    </location>
</feature>
<dbReference type="GO" id="GO:0005694">
    <property type="term" value="C:chromosome"/>
    <property type="evidence" value="ECO:0007669"/>
    <property type="project" value="UniProtKB-ARBA"/>
</dbReference>
<evidence type="ECO:0000256" key="6">
    <source>
        <dbReference type="ARBA" id="ARBA00023015"/>
    </source>
</evidence>
<feature type="compositionally biased region" description="Acidic residues" evidence="11">
    <location>
        <begin position="331"/>
        <end position="342"/>
    </location>
</feature>
<keyword evidence="4 10" id="KW-0863">Zinc-finger</keyword>
<dbReference type="FunFam" id="3.30.160.60:FF:000446">
    <property type="entry name" value="Zinc finger protein"/>
    <property type="match status" value="1"/>
</dbReference>
<keyword evidence="7" id="KW-0238">DNA-binding</keyword>
<dbReference type="SMART" id="SM00355">
    <property type="entry name" value="ZnF_C2H2"/>
    <property type="match status" value="7"/>
</dbReference>
<dbReference type="Proteomes" id="UP000663880">
    <property type="component" value="Unassembled WGS sequence"/>
</dbReference>
<dbReference type="FunFam" id="3.30.160.60:FF:000030">
    <property type="entry name" value="Zinc finger protein 628"/>
    <property type="match status" value="1"/>
</dbReference>
<feature type="domain" description="C2H2-type" evidence="12">
    <location>
        <begin position="216"/>
        <end position="243"/>
    </location>
</feature>
<dbReference type="PROSITE" id="PS00028">
    <property type="entry name" value="ZINC_FINGER_C2H2_1"/>
    <property type="match status" value="6"/>
</dbReference>
<comment type="subcellular location">
    <subcellularLocation>
        <location evidence="1">Nucleus</location>
    </subcellularLocation>
</comment>
<evidence type="ECO:0000256" key="11">
    <source>
        <dbReference type="SAM" id="MobiDB-lite"/>
    </source>
</evidence>
<evidence type="ECO:0000256" key="9">
    <source>
        <dbReference type="ARBA" id="ARBA00023242"/>
    </source>
</evidence>
<evidence type="ECO:0000256" key="10">
    <source>
        <dbReference type="PROSITE-ProRule" id="PRU00042"/>
    </source>
</evidence>
<evidence type="ECO:0000313" key="13">
    <source>
        <dbReference type="EMBL" id="CAF4817637.1"/>
    </source>
</evidence>
<dbReference type="GO" id="GO:0008270">
    <property type="term" value="F:zinc ion binding"/>
    <property type="evidence" value="ECO:0007669"/>
    <property type="project" value="UniProtKB-KW"/>
</dbReference>
<evidence type="ECO:0000256" key="4">
    <source>
        <dbReference type="ARBA" id="ARBA00022771"/>
    </source>
</evidence>
<dbReference type="GO" id="GO:0003700">
    <property type="term" value="F:DNA-binding transcription factor activity"/>
    <property type="evidence" value="ECO:0007669"/>
    <property type="project" value="TreeGrafter"/>
</dbReference>
<feature type="domain" description="C2H2-type" evidence="12">
    <location>
        <begin position="255"/>
        <end position="282"/>
    </location>
</feature>
<organism evidence="13 14">
    <name type="scientific">Pieris macdunnoughi</name>
    <dbReference type="NCBI Taxonomy" id="345717"/>
    <lineage>
        <taxon>Eukaryota</taxon>
        <taxon>Metazoa</taxon>
        <taxon>Ecdysozoa</taxon>
        <taxon>Arthropoda</taxon>
        <taxon>Hexapoda</taxon>
        <taxon>Insecta</taxon>
        <taxon>Pterygota</taxon>
        <taxon>Neoptera</taxon>
        <taxon>Endopterygota</taxon>
        <taxon>Lepidoptera</taxon>
        <taxon>Glossata</taxon>
        <taxon>Ditrysia</taxon>
        <taxon>Papilionoidea</taxon>
        <taxon>Pieridae</taxon>
        <taxon>Pierinae</taxon>
        <taxon>Pieris</taxon>
    </lineage>
</organism>
<dbReference type="GO" id="GO:0045893">
    <property type="term" value="P:positive regulation of DNA-templated transcription"/>
    <property type="evidence" value="ECO:0007669"/>
    <property type="project" value="UniProtKB-ARBA"/>
</dbReference>
<dbReference type="FunFam" id="3.30.160.60:FF:002460">
    <property type="entry name" value="Zgc:174574"/>
    <property type="match status" value="1"/>
</dbReference>
<dbReference type="PROSITE" id="PS50157">
    <property type="entry name" value="ZINC_FINGER_C2H2_2"/>
    <property type="match status" value="6"/>
</dbReference>
<dbReference type="FunFam" id="3.30.160.60:FF:001732">
    <property type="entry name" value="Zgc:162936"/>
    <property type="match status" value="1"/>
</dbReference>
<feature type="region of interest" description="Disordered" evidence="11">
    <location>
        <begin position="324"/>
        <end position="349"/>
    </location>
</feature>
<dbReference type="PANTHER" id="PTHR24404:SF106">
    <property type="entry name" value="C2H2-TYPE DOMAIN-CONTAINING PROTEIN"/>
    <property type="match status" value="1"/>
</dbReference>
<dbReference type="InterPro" id="IPR013087">
    <property type="entry name" value="Znf_C2H2_type"/>
</dbReference>
<evidence type="ECO:0000256" key="3">
    <source>
        <dbReference type="ARBA" id="ARBA00022737"/>
    </source>
</evidence>
<evidence type="ECO:0000256" key="2">
    <source>
        <dbReference type="ARBA" id="ARBA00022723"/>
    </source>
</evidence>
<protein>
    <recommendedName>
        <fullName evidence="12">C2H2-type domain-containing protein</fullName>
    </recommendedName>
</protein>
<dbReference type="EMBL" id="CAJOBZ010000008">
    <property type="protein sequence ID" value="CAF4817637.1"/>
    <property type="molecule type" value="Genomic_DNA"/>
</dbReference>